<reference evidence="2" key="1">
    <citation type="submission" date="2021-01" db="EMBL/GenBank/DDBJ databases">
        <authorList>
            <person name="Corre E."/>
            <person name="Pelletier E."/>
            <person name="Niang G."/>
            <person name="Scheremetjew M."/>
            <person name="Finn R."/>
            <person name="Kale V."/>
            <person name="Holt S."/>
            <person name="Cochrane G."/>
            <person name="Meng A."/>
            <person name="Brown T."/>
            <person name="Cohen L."/>
        </authorList>
    </citation>
    <scope>NUCLEOTIDE SEQUENCE</scope>
    <source>
        <strain evidence="2">WS</strain>
    </source>
</reference>
<evidence type="ECO:0000313" key="2">
    <source>
        <dbReference type="EMBL" id="CAD9084446.1"/>
    </source>
</evidence>
<dbReference type="EMBL" id="HBGD01009359">
    <property type="protein sequence ID" value="CAD9084446.1"/>
    <property type="molecule type" value="Transcribed_RNA"/>
</dbReference>
<organism evidence="2">
    <name type="scientific">Percolomonas cosmopolitus</name>
    <dbReference type="NCBI Taxonomy" id="63605"/>
    <lineage>
        <taxon>Eukaryota</taxon>
        <taxon>Discoba</taxon>
        <taxon>Heterolobosea</taxon>
        <taxon>Tetramitia</taxon>
        <taxon>Eutetramitia</taxon>
        <taxon>Percolomonadidae</taxon>
        <taxon>Percolomonas</taxon>
    </lineage>
</organism>
<accession>A0A7S1PIV5</accession>
<gene>
    <name evidence="2" type="ORF">PCOS0759_LOCUS7700</name>
</gene>
<protein>
    <recommendedName>
        <fullName evidence="1">DUF676 domain-containing protein</fullName>
    </recommendedName>
</protein>
<dbReference type="PANTHER" id="PTHR12482">
    <property type="entry name" value="LIPASE ROG1-RELATED-RELATED"/>
    <property type="match status" value="1"/>
</dbReference>
<dbReference type="SUPFAM" id="SSF53474">
    <property type="entry name" value="alpha/beta-Hydrolases"/>
    <property type="match status" value="1"/>
</dbReference>
<proteinExistence type="predicted"/>
<dbReference type="Pfam" id="PF05057">
    <property type="entry name" value="DUF676"/>
    <property type="match status" value="1"/>
</dbReference>
<sequence length="498" mass="56402">MRTHLLLCVHGLGGSPQDFQCLSQSISNYFNSQSQSNNLASLGDEEPVDLNILSLESNKKKLTHCGLEIMGKKMAGEIEEWITEYVKENCTEKDYIFNKDKPPQLKHKIVLSVLSHSLGGLVARAGIKEMFFGEKREFFLGTLVCGSFTSMCTPHLGTRHPGGGKHVKLIGKALFRTGARWACKNLMGKTGLELYLKDAPKLEDTMLYKMSVPDSDYMKALKMFHFHTLIASTRHDHIVPFCSASIRSHNPHRKPPKSRPSKCSVSSYSGFYHHMEEFEKILNFLGHDDSVNETVTPFMAKGTRHNPFNGKKQSSGWYRDNLRHSKFDPQMLTNLQTIPWRRVSLEFQLPSFLNHTNAHSLCLGSWFTGSREDMTPAGIEAVRLIMMLTYMDHRHLIAKHFDIQQVADSNLLDSLPDSPCSDEELLEERRSQRHTQRIQTMDTLVRLPDHAMEEDHEGVILRDSSSSSDVDDLIAGAESLARRKDIVLQLSTLCSQSL</sequence>
<name>A0A7S1PIV5_9EUKA</name>
<dbReference type="AlphaFoldDB" id="A0A7S1PIV5"/>
<feature type="domain" description="DUF676" evidence="1">
    <location>
        <begin position="3"/>
        <end position="243"/>
    </location>
</feature>
<dbReference type="Gene3D" id="3.40.50.1820">
    <property type="entry name" value="alpha/beta hydrolase"/>
    <property type="match status" value="1"/>
</dbReference>
<dbReference type="InterPro" id="IPR029058">
    <property type="entry name" value="AB_hydrolase_fold"/>
</dbReference>
<dbReference type="InterPro" id="IPR044294">
    <property type="entry name" value="Lipase-like"/>
</dbReference>
<dbReference type="InterPro" id="IPR007751">
    <property type="entry name" value="DUF676_lipase-like"/>
</dbReference>
<evidence type="ECO:0000259" key="1">
    <source>
        <dbReference type="Pfam" id="PF05057"/>
    </source>
</evidence>